<keyword evidence="12" id="KW-0406">Ion transport</keyword>
<feature type="transmembrane region" description="Helical" evidence="14">
    <location>
        <begin position="428"/>
        <end position="453"/>
    </location>
</feature>
<keyword evidence="5" id="KW-0597">Phosphoprotein</keyword>
<comment type="caution">
    <text evidence="16">The sequence shown here is derived from an EMBL/GenBank/DDBJ whole genome shotgun (WGS) entry which is preliminary data.</text>
</comment>
<evidence type="ECO:0000256" key="3">
    <source>
        <dbReference type="ARBA" id="ARBA00022448"/>
    </source>
</evidence>
<evidence type="ECO:0000256" key="13">
    <source>
        <dbReference type="ARBA" id="ARBA00023136"/>
    </source>
</evidence>
<feature type="domain" description="HMA" evidence="15">
    <location>
        <begin position="12"/>
        <end position="78"/>
    </location>
</feature>
<dbReference type="Gene3D" id="3.40.50.1000">
    <property type="entry name" value="HAD superfamily/HAD-like"/>
    <property type="match status" value="1"/>
</dbReference>
<dbReference type="Pfam" id="PF00702">
    <property type="entry name" value="Hydrolase"/>
    <property type="match status" value="1"/>
</dbReference>
<dbReference type="NCBIfam" id="TIGR01494">
    <property type="entry name" value="ATPase_P-type"/>
    <property type="match status" value="1"/>
</dbReference>
<comment type="similarity">
    <text evidence="2 14">Belongs to the cation transport ATPase (P-type) (TC 3.A.3) family. Type IB subfamily.</text>
</comment>
<protein>
    <submittedName>
        <fullName evidence="16">Heavy metal translocating P-type ATPase</fullName>
    </submittedName>
</protein>
<dbReference type="InterPro" id="IPR001757">
    <property type="entry name" value="P_typ_ATPase"/>
</dbReference>
<dbReference type="GO" id="GO:0005886">
    <property type="term" value="C:plasma membrane"/>
    <property type="evidence" value="ECO:0007669"/>
    <property type="project" value="UniProtKB-SubCell"/>
</dbReference>
<dbReference type="SFLD" id="SFLDF00027">
    <property type="entry name" value="p-type_atpase"/>
    <property type="match status" value="1"/>
</dbReference>
<evidence type="ECO:0000313" key="16">
    <source>
        <dbReference type="EMBL" id="PIZ42595.1"/>
    </source>
</evidence>
<dbReference type="NCBIfam" id="TIGR01512">
    <property type="entry name" value="ATPase-IB2_Cd"/>
    <property type="match status" value="1"/>
</dbReference>
<dbReference type="Pfam" id="PF00403">
    <property type="entry name" value="HMA"/>
    <property type="match status" value="2"/>
</dbReference>
<dbReference type="InterPro" id="IPR036163">
    <property type="entry name" value="HMA_dom_sf"/>
</dbReference>
<evidence type="ECO:0000256" key="12">
    <source>
        <dbReference type="ARBA" id="ARBA00023065"/>
    </source>
</evidence>
<keyword evidence="8 14" id="KW-0547">Nucleotide-binding</keyword>
<feature type="transmembrane region" description="Helical" evidence="14">
    <location>
        <begin position="742"/>
        <end position="761"/>
    </location>
</feature>
<keyword evidence="9 14" id="KW-0067">ATP-binding</keyword>
<dbReference type="InterPro" id="IPR059000">
    <property type="entry name" value="ATPase_P-type_domA"/>
</dbReference>
<dbReference type="PROSITE" id="PS00154">
    <property type="entry name" value="ATPASE_E1_E2"/>
    <property type="match status" value="1"/>
</dbReference>
<dbReference type="Proteomes" id="UP000230956">
    <property type="component" value="Unassembled WGS sequence"/>
</dbReference>
<keyword evidence="7 14" id="KW-0479">Metal-binding</keyword>
<keyword evidence="4 14" id="KW-1003">Cell membrane</keyword>
<dbReference type="PROSITE" id="PS01047">
    <property type="entry name" value="HMA_1"/>
    <property type="match status" value="1"/>
</dbReference>
<proteinExistence type="inferred from homology"/>
<reference evidence="17" key="1">
    <citation type="submission" date="2017-09" db="EMBL/GenBank/DDBJ databases">
        <title>Depth-based differentiation of microbial function through sediment-hosted aquifers and enrichment of novel symbionts in the deep terrestrial subsurface.</title>
        <authorList>
            <person name="Probst A.J."/>
            <person name="Ladd B."/>
            <person name="Jarett J.K."/>
            <person name="Geller-Mcgrath D.E."/>
            <person name="Sieber C.M.K."/>
            <person name="Emerson J.B."/>
            <person name="Anantharaman K."/>
            <person name="Thomas B.C."/>
            <person name="Malmstrom R."/>
            <person name="Stieglmeier M."/>
            <person name="Klingl A."/>
            <person name="Woyke T."/>
            <person name="Ryan C.M."/>
            <person name="Banfield J.F."/>
        </authorList>
    </citation>
    <scope>NUCLEOTIDE SEQUENCE [LARGE SCALE GENOMIC DNA]</scope>
</reference>
<dbReference type="PRINTS" id="PR00119">
    <property type="entry name" value="CATATPASE"/>
</dbReference>
<evidence type="ECO:0000256" key="1">
    <source>
        <dbReference type="ARBA" id="ARBA00004651"/>
    </source>
</evidence>
<comment type="subcellular location">
    <subcellularLocation>
        <location evidence="1">Cell membrane</location>
        <topology evidence="1">Multi-pass membrane protein</topology>
    </subcellularLocation>
</comment>
<dbReference type="InterPro" id="IPR018303">
    <property type="entry name" value="ATPase_P-typ_P_site"/>
</dbReference>
<name>A0A2M7TBQ3_9ACTN</name>
<dbReference type="InterPro" id="IPR044492">
    <property type="entry name" value="P_typ_ATPase_HD_dom"/>
</dbReference>
<dbReference type="GO" id="GO:0015086">
    <property type="term" value="F:cadmium ion transmembrane transporter activity"/>
    <property type="evidence" value="ECO:0007669"/>
    <property type="project" value="TreeGrafter"/>
</dbReference>
<dbReference type="SFLD" id="SFLDS00003">
    <property type="entry name" value="Haloacid_Dehalogenase"/>
    <property type="match status" value="1"/>
</dbReference>
<dbReference type="InterPro" id="IPR036412">
    <property type="entry name" value="HAD-like_sf"/>
</dbReference>
<evidence type="ECO:0000256" key="8">
    <source>
        <dbReference type="ARBA" id="ARBA00022741"/>
    </source>
</evidence>
<dbReference type="InterPro" id="IPR027256">
    <property type="entry name" value="P-typ_ATPase_IB"/>
</dbReference>
<dbReference type="SUPFAM" id="SSF81653">
    <property type="entry name" value="Calcium ATPase, transduction domain A"/>
    <property type="match status" value="1"/>
</dbReference>
<dbReference type="Gene3D" id="3.40.1110.10">
    <property type="entry name" value="Calcium-transporting ATPase, cytoplasmic domain N"/>
    <property type="match status" value="1"/>
</dbReference>
<evidence type="ECO:0000256" key="4">
    <source>
        <dbReference type="ARBA" id="ARBA00022475"/>
    </source>
</evidence>
<feature type="transmembrane region" description="Helical" evidence="14">
    <location>
        <begin position="171"/>
        <end position="189"/>
    </location>
</feature>
<keyword evidence="6 14" id="KW-0812">Transmembrane</keyword>
<keyword evidence="13 14" id="KW-0472">Membrane</keyword>
<evidence type="ECO:0000256" key="14">
    <source>
        <dbReference type="RuleBase" id="RU362081"/>
    </source>
</evidence>
<evidence type="ECO:0000256" key="2">
    <source>
        <dbReference type="ARBA" id="ARBA00006024"/>
    </source>
</evidence>
<evidence type="ECO:0000256" key="10">
    <source>
        <dbReference type="ARBA" id="ARBA00022967"/>
    </source>
</evidence>
<dbReference type="GO" id="GO:0046872">
    <property type="term" value="F:metal ion binding"/>
    <property type="evidence" value="ECO:0007669"/>
    <property type="project" value="UniProtKB-KW"/>
</dbReference>
<dbReference type="FunFam" id="2.70.150.10:FF:000002">
    <property type="entry name" value="Copper-transporting ATPase 1, putative"/>
    <property type="match status" value="1"/>
</dbReference>
<feature type="transmembrane region" description="Helical" evidence="14">
    <location>
        <begin position="396"/>
        <end position="416"/>
    </location>
</feature>
<dbReference type="SUPFAM" id="SSF56784">
    <property type="entry name" value="HAD-like"/>
    <property type="match status" value="1"/>
</dbReference>
<dbReference type="InterPro" id="IPR023298">
    <property type="entry name" value="ATPase_P-typ_TM_dom_sf"/>
</dbReference>
<dbReference type="Gene3D" id="3.30.70.100">
    <property type="match status" value="2"/>
</dbReference>
<keyword evidence="10" id="KW-1278">Translocase</keyword>
<dbReference type="GO" id="GO:0019829">
    <property type="term" value="F:ATPase-coupled monoatomic cation transmembrane transporter activity"/>
    <property type="evidence" value="ECO:0007669"/>
    <property type="project" value="InterPro"/>
</dbReference>
<sequence length="789" mass="84234">MATRGVSGERATEETVAISGLDCPDCALKVQKAVQKLPGVKDAEVNFTASNLRIKYDPQVSSKETVFSLIKDFGYGVGTTEDIRTSMFRIGGLDCPDCSAKLQRKIAGLDGVDSAELVFETGKLTVSHHEEVVPDSEVIRMIEASGYTAVLEGAKLAETPKRSFWLSDKRALTVLIAAVPLVIAGLLQLLLGQSIVTIALFTATAVIAGYRPAKGSISSLRSRVFDMNVLMTVAVIGAMGLGQWAEAATVMFLFALGTMLEAYTMDKTRHAIHRLLELAPSEATIKTAGGTTVVPVEDVRIGDIVVVKPGEGIPVDGEVASGRSSINQSAITGESLPVVKETDDQVFAGTLNLEGYLEIKCTKLSGDTKIAHIIHLVEDAQAKKAPSQRFIDKFSVYYTPIVIGIALTIAIIPPLAGQPFITWFYRALVLLVIACPCALVISTPVSIAAAIGAASRSGVLVKGGAYLEAVGQASAIVFDKTGTLTTGRLSVTDVVPLNGYKEDEIVKLSAAMESRSGHPLAEAIIRYAGEQGLGFREPYNFESLPGRGLKADFGGITYYIGNPRLFEEISEGINMIDPEVDPLIFALQREGKTVFILGTGEKLLGIVAVADRLREDARQTVKQLRSIGITNIVMLTGDNADTAKEIASQVGIDDYRSELLPEDKVKAIESLSDKYGRVVMIGDGVNDAPALSRADVGIAMGAIGSDIALETADIALMADRLHNVPYTINLSRRALRIIKQNVAASIMVKLAFIFLAVIGAATLWMAVFADTGISLLVILNGMRLFTRKS</sequence>
<evidence type="ECO:0000256" key="9">
    <source>
        <dbReference type="ARBA" id="ARBA00022840"/>
    </source>
</evidence>
<accession>A0A2M7TBQ3</accession>
<dbReference type="EMBL" id="PFNG01000006">
    <property type="protein sequence ID" value="PIZ42595.1"/>
    <property type="molecule type" value="Genomic_DNA"/>
</dbReference>
<evidence type="ECO:0000256" key="5">
    <source>
        <dbReference type="ARBA" id="ARBA00022553"/>
    </source>
</evidence>
<dbReference type="SUPFAM" id="SSF81665">
    <property type="entry name" value="Calcium ATPase, transmembrane domain M"/>
    <property type="match status" value="1"/>
</dbReference>
<dbReference type="InterPro" id="IPR008250">
    <property type="entry name" value="ATPase_P-typ_transduc_dom_A_sf"/>
</dbReference>
<dbReference type="Gene3D" id="2.70.150.10">
    <property type="entry name" value="Calcium-transporting ATPase, cytoplasmic transduction domain A"/>
    <property type="match status" value="1"/>
</dbReference>
<dbReference type="FunFam" id="3.40.50.1000:FF:000020">
    <property type="entry name" value="Probable cation-transporting P-type ATPase"/>
    <property type="match status" value="1"/>
</dbReference>
<dbReference type="GO" id="GO:0016887">
    <property type="term" value="F:ATP hydrolysis activity"/>
    <property type="evidence" value="ECO:0007669"/>
    <property type="project" value="InterPro"/>
</dbReference>
<dbReference type="GO" id="GO:0005524">
    <property type="term" value="F:ATP binding"/>
    <property type="evidence" value="ECO:0007669"/>
    <property type="project" value="UniProtKB-UniRule"/>
</dbReference>
<feature type="domain" description="HMA" evidence="15">
    <location>
        <begin position="84"/>
        <end position="150"/>
    </location>
</feature>
<dbReference type="NCBIfam" id="TIGR01525">
    <property type="entry name" value="ATPase-IB_hvy"/>
    <property type="match status" value="1"/>
</dbReference>
<evidence type="ECO:0000256" key="11">
    <source>
        <dbReference type="ARBA" id="ARBA00022989"/>
    </source>
</evidence>
<dbReference type="InterPro" id="IPR023214">
    <property type="entry name" value="HAD_sf"/>
</dbReference>
<dbReference type="PRINTS" id="PR00941">
    <property type="entry name" value="CDATPASE"/>
</dbReference>
<keyword evidence="11 14" id="KW-1133">Transmembrane helix</keyword>
<dbReference type="InterPro" id="IPR023299">
    <property type="entry name" value="ATPase_P-typ_cyto_dom_N"/>
</dbReference>
<dbReference type="InterPro" id="IPR006121">
    <property type="entry name" value="HMA_dom"/>
</dbReference>
<dbReference type="InterPro" id="IPR051014">
    <property type="entry name" value="Cation_Transport_ATPase_IB"/>
</dbReference>
<dbReference type="SFLD" id="SFLDG00002">
    <property type="entry name" value="C1.7:_P-type_atpase_like"/>
    <property type="match status" value="1"/>
</dbReference>
<evidence type="ECO:0000256" key="6">
    <source>
        <dbReference type="ARBA" id="ARBA00022692"/>
    </source>
</evidence>
<dbReference type="Pfam" id="PF00122">
    <property type="entry name" value="E1-E2_ATPase"/>
    <property type="match status" value="1"/>
</dbReference>
<evidence type="ECO:0000259" key="15">
    <source>
        <dbReference type="PROSITE" id="PS50846"/>
    </source>
</evidence>
<gene>
    <name evidence="16" type="ORF">COY37_00215</name>
</gene>
<evidence type="ECO:0000313" key="17">
    <source>
        <dbReference type="Proteomes" id="UP000230956"/>
    </source>
</evidence>
<evidence type="ECO:0000256" key="7">
    <source>
        <dbReference type="ARBA" id="ARBA00022723"/>
    </source>
</evidence>
<organism evidence="16 17">
    <name type="scientific">Candidatus Aquicultor secundus</name>
    <dbReference type="NCBI Taxonomy" id="1973895"/>
    <lineage>
        <taxon>Bacteria</taxon>
        <taxon>Bacillati</taxon>
        <taxon>Actinomycetota</taxon>
        <taxon>Candidatus Aquicultoria</taxon>
        <taxon>Candidatus Aquicultorales</taxon>
        <taxon>Candidatus Aquicultoraceae</taxon>
        <taxon>Candidatus Aquicultor</taxon>
    </lineage>
</organism>
<dbReference type="CDD" id="cd00371">
    <property type="entry name" value="HMA"/>
    <property type="match status" value="2"/>
</dbReference>
<dbReference type="InterPro" id="IPR017969">
    <property type="entry name" value="Heavy-metal-associated_CS"/>
</dbReference>
<dbReference type="PANTHER" id="PTHR48085:SF5">
    <property type="entry name" value="CADMIUM_ZINC-TRANSPORTING ATPASE HMA4-RELATED"/>
    <property type="match status" value="1"/>
</dbReference>
<keyword evidence="3" id="KW-0813">Transport</keyword>
<dbReference type="RefSeq" id="WP_286678868.1">
    <property type="nucleotide sequence ID" value="NZ_MNXI01000109.1"/>
</dbReference>
<dbReference type="PANTHER" id="PTHR48085">
    <property type="entry name" value="CADMIUM/ZINC-TRANSPORTING ATPASE HMA2-RELATED"/>
    <property type="match status" value="1"/>
</dbReference>
<dbReference type="AlphaFoldDB" id="A0A2M7TBQ3"/>
<dbReference type="SUPFAM" id="SSF55008">
    <property type="entry name" value="HMA, heavy metal-associated domain"/>
    <property type="match status" value="2"/>
</dbReference>
<dbReference type="NCBIfam" id="TIGR01511">
    <property type="entry name" value="ATPase-IB1_Cu"/>
    <property type="match status" value="1"/>
</dbReference>
<dbReference type="PROSITE" id="PS50846">
    <property type="entry name" value="HMA_2"/>
    <property type="match status" value="2"/>
</dbReference>